<keyword evidence="1" id="KW-0677">Repeat</keyword>
<evidence type="ECO:0000256" key="2">
    <source>
        <dbReference type="ARBA" id="ARBA00022803"/>
    </source>
</evidence>
<dbReference type="PANTHER" id="PTHR44943:SF4">
    <property type="entry name" value="TPR REPEAT-CONTAINING PROTEIN MJ0798"/>
    <property type="match status" value="1"/>
</dbReference>
<dbReference type="InterPro" id="IPR011990">
    <property type="entry name" value="TPR-like_helical_dom_sf"/>
</dbReference>
<dbReference type="Proteomes" id="UP001165296">
    <property type="component" value="Unassembled WGS sequence"/>
</dbReference>
<protein>
    <submittedName>
        <fullName evidence="5">Tetratricopeptide repeat protein</fullName>
    </submittedName>
</protein>
<sequence>MRYSGAKWVCIACFCCLSFGAAAQSAANEDVKALIRQGVVLHDAGKYDEAVLRYKQALKLEPDNATAQYELAMTYGNLGRHEEVVEICKKLLKNEGANDNVYITYGTALDDLKKPQEAIRIYQAGLKKFPESGLLYYNLGVTQASQQRYDEAIGSMQQAARKNPRHASAHRMLALLMAQQNRVASVFSLVRFLQLEPQGKRAAGGLEMLDKLMGKGVTKTGENAVTLSMTPAMLKQVNGKKNQPDNFGRADMLLTMDSALDYDEKNKDKSTTERLSEKLTSLFEGLEEQKLEGHPGFAWNYYVPYFLTLKKAGYLPTLVHLIQAARPDAPECQQWLEQHPSEVKELQEWAAAYNW</sequence>
<name>A0ABS8AQ51_9BACT</name>
<evidence type="ECO:0000256" key="1">
    <source>
        <dbReference type="ARBA" id="ARBA00022737"/>
    </source>
</evidence>
<organism evidence="5 6">
    <name type="scientific">Hymenobacter lucidus</name>
    <dbReference type="NCBI Taxonomy" id="2880930"/>
    <lineage>
        <taxon>Bacteria</taxon>
        <taxon>Pseudomonadati</taxon>
        <taxon>Bacteroidota</taxon>
        <taxon>Cytophagia</taxon>
        <taxon>Cytophagales</taxon>
        <taxon>Hymenobacteraceae</taxon>
        <taxon>Hymenobacter</taxon>
    </lineage>
</organism>
<keyword evidence="6" id="KW-1185">Reference proteome</keyword>
<dbReference type="PROSITE" id="PS50293">
    <property type="entry name" value="TPR_REGION"/>
    <property type="match status" value="1"/>
</dbReference>
<evidence type="ECO:0000256" key="4">
    <source>
        <dbReference type="SAM" id="SignalP"/>
    </source>
</evidence>
<proteinExistence type="predicted"/>
<feature type="chain" id="PRO_5046190252" evidence="4">
    <location>
        <begin position="24"/>
        <end position="355"/>
    </location>
</feature>
<dbReference type="SMART" id="SM00028">
    <property type="entry name" value="TPR"/>
    <property type="match status" value="4"/>
</dbReference>
<dbReference type="RefSeq" id="WP_226174266.1">
    <property type="nucleotide sequence ID" value="NZ_JAJADR010000002.1"/>
</dbReference>
<dbReference type="PROSITE" id="PS50005">
    <property type="entry name" value="TPR"/>
    <property type="match status" value="2"/>
</dbReference>
<feature type="signal peptide" evidence="4">
    <location>
        <begin position="1"/>
        <end position="23"/>
    </location>
</feature>
<comment type="caution">
    <text evidence="5">The sequence shown here is derived from an EMBL/GenBank/DDBJ whole genome shotgun (WGS) entry which is preliminary data.</text>
</comment>
<dbReference type="Gene3D" id="1.25.40.10">
    <property type="entry name" value="Tetratricopeptide repeat domain"/>
    <property type="match status" value="1"/>
</dbReference>
<gene>
    <name evidence="5" type="ORF">LGH74_07880</name>
</gene>
<accession>A0ABS8AQ51</accession>
<reference evidence="5" key="1">
    <citation type="submission" date="2021-10" db="EMBL/GenBank/DDBJ databases">
        <authorList>
            <person name="Dean J.D."/>
            <person name="Kim M.K."/>
            <person name="Newey C.N."/>
            <person name="Stoker T.S."/>
            <person name="Thompson D.W."/>
            <person name="Grose J.H."/>
        </authorList>
    </citation>
    <scope>NUCLEOTIDE SEQUENCE</scope>
    <source>
        <strain evidence="5">BT178</strain>
    </source>
</reference>
<dbReference type="InterPro" id="IPR051685">
    <property type="entry name" value="Ycf3/AcsC/BcsC/TPR_MFPF"/>
</dbReference>
<keyword evidence="4" id="KW-0732">Signal</keyword>
<dbReference type="PANTHER" id="PTHR44943">
    <property type="entry name" value="CELLULOSE SYNTHASE OPERON PROTEIN C"/>
    <property type="match status" value="1"/>
</dbReference>
<evidence type="ECO:0000256" key="3">
    <source>
        <dbReference type="PROSITE-ProRule" id="PRU00339"/>
    </source>
</evidence>
<dbReference type="InterPro" id="IPR019734">
    <property type="entry name" value="TPR_rpt"/>
</dbReference>
<evidence type="ECO:0000313" key="5">
    <source>
        <dbReference type="EMBL" id="MCB2407891.1"/>
    </source>
</evidence>
<dbReference type="Pfam" id="PF13414">
    <property type="entry name" value="TPR_11"/>
    <property type="match status" value="1"/>
</dbReference>
<dbReference type="Gene3D" id="1.25.40.1040">
    <property type="match status" value="1"/>
</dbReference>
<feature type="repeat" description="TPR" evidence="3">
    <location>
        <begin position="133"/>
        <end position="166"/>
    </location>
</feature>
<dbReference type="SUPFAM" id="SSF48452">
    <property type="entry name" value="TPR-like"/>
    <property type="match status" value="1"/>
</dbReference>
<dbReference type="Pfam" id="PF14559">
    <property type="entry name" value="TPR_19"/>
    <property type="match status" value="1"/>
</dbReference>
<feature type="repeat" description="TPR" evidence="3">
    <location>
        <begin position="31"/>
        <end position="64"/>
    </location>
</feature>
<keyword evidence="2 3" id="KW-0802">TPR repeat</keyword>
<evidence type="ECO:0000313" key="6">
    <source>
        <dbReference type="Proteomes" id="UP001165296"/>
    </source>
</evidence>
<dbReference type="EMBL" id="JAJADR010000002">
    <property type="protein sequence ID" value="MCB2407891.1"/>
    <property type="molecule type" value="Genomic_DNA"/>
</dbReference>